<dbReference type="InterPro" id="IPR006367">
    <property type="entry name" value="Sirohaem_synthase_N"/>
</dbReference>
<dbReference type="InterPro" id="IPR036291">
    <property type="entry name" value="NAD(P)-bd_dom_sf"/>
</dbReference>
<evidence type="ECO:0000256" key="2">
    <source>
        <dbReference type="ARBA" id="ARBA00012400"/>
    </source>
</evidence>
<dbReference type="InterPro" id="IPR028161">
    <property type="entry name" value="Met8-like"/>
</dbReference>
<evidence type="ECO:0000313" key="8">
    <source>
        <dbReference type="Proteomes" id="UP000679220"/>
    </source>
</evidence>
<dbReference type="GO" id="GO:0043115">
    <property type="term" value="F:precorrin-2 dehydrogenase activity"/>
    <property type="evidence" value="ECO:0007669"/>
    <property type="project" value="UniProtKB-EC"/>
</dbReference>
<dbReference type="PANTHER" id="PTHR35330:SF1">
    <property type="entry name" value="SIROHEME BIOSYNTHESIS PROTEIN MET8"/>
    <property type="match status" value="1"/>
</dbReference>
<sequence>MNFLPISINIEDETILIIGGGKVAIHKIESLERFTHRIKIIAKEVVPEIRQRSFIEIVEKEYEPGDLDGHLLVYAATNDSVLNSRIREDGKARRSIVNVVDKPANCDFVSPAIYKQDNMTVAVSSNGENVFAAIHWRNQIRDLAQSNQIGTSKTKKIFRQEFQAASQKS</sequence>
<evidence type="ECO:0000256" key="1">
    <source>
        <dbReference type="ARBA" id="ARBA00005010"/>
    </source>
</evidence>
<protein>
    <recommendedName>
        <fullName evidence="2">precorrin-2 dehydrogenase</fullName>
        <ecNumber evidence="2">1.3.1.76</ecNumber>
    </recommendedName>
</protein>
<proteinExistence type="predicted"/>
<dbReference type="RefSeq" id="WP_212188132.1">
    <property type="nucleotide sequence ID" value="NZ_JAGTAR010000001.1"/>
</dbReference>
<dbReference type="PANTHER" id="PTHR35330">
    <property type="entry name" value="SIROHEME BIOSYNTHESIS PROTEIN MET8"/>
    <property type="match status" value="1"/>
</dbReference>
<keyword evidence="4" id="KW-0520">NAD</keyword>
<comment type="pathway">
    <text evidence="1">Porphyrin-containing compound metabolism; siroheme biosynthesis; sirohydrochlorin from precorrin-2: step 1/1.</text>
</comment>
<evidence type="ECO:0000256" key="5">
    <source>
        <dbReference type="ARBA" id="ARBA00023244"/>
    </source>
</evidence>
<evidence type="ECO:0000256" key="4">
    <source>
        <dbReference type="ARBA" id="ARBA00023027"/>
    </source>
</evidence>
<evidence type="ECO:0000256" key="6">
    <source>
        <dbReference type="ARBA" id="ARBA00047561"/>
    </source>
</evidence>
<dbReference type="EC" id="1.3.1.76" evidence="2"/>
<reference evidence="7" key="2">
    <citation type="submission" date="2021-04" db="EMBL/GenBank/DDBJ databases">
        <authorList>
            <person name="Zhang T."/>
            <person name="Zhang Y."/>
            <person name="Lu D."/>
            <person name="Zuo D."/>
            <person name="Du Z."/>
        </authorList>
    </citation>
    <scope>NUCLEOTIDE SEQUENCE</scope>
    <source>
        <strain evidence="7">JR1</strain>
    </source>
</reference>
<reference evidence="7" key="1">
    <citation type="journal article" date="2018" name="Int. J. Syst. Evol. Microbiol.">
        <title>Carboxylicivirga sediminis sp. nov., isolated from coastal sediment.</title>
        <authorList>
            <person name="Wang F.Q."/>
            <person name="Ren L.H."/>
            <person name="Zou R.J."/>
            <person name="Sun Y.Z."/>
            <person name="Liu X.J."/>
            <person name="Jiang F."/>
            <person name="Liu L.J."/>
        </authorList>
    </citation>
    <scope>NUCLEOTIDE SEQUENCE</scope>
    <source>
        <strain evidence="7">JR1</strain>
    </source>
</reference>
<keyword evidence="5" id="KW-0627">Porphyrin biosynthesis</keyword>
<dbReference type="GO" id="GO:0004325">
    <property type="term" value="F:ferrochelatase activity"/>
    <property type="evidence" value="ECO:0007669"/>
    <property type="project" value="InterPro"/>
</dbReference>
<name>A0A941EYX7_9BACT</name>
<comment type="caution">
    <text evidence="7">The sequence shown here is derived from an EMBL/GenBank/DDBJ whole genome shotgun (WGS) entry which is preliminary data.</text>
</comment>
<dbReference type="Pfam" id="PF13241">
    <property type="entry name" value="NAD_binding_7"/>
    <property type="match status" value="1"/>
</dbReference>
<organism evidence="7 8">
    <name type="scientific">Carboxylicivirga sediminis</name>
    <dbReference type="NCBI Taxonomy" id="2006564"/>
    <lineage>
        <taxon>Bacteria</taxon>
        <taxon>Pseudomonadati</taxon>
        <taxon>Bacteroidota</taxon>
        <taxon>Bacteroidia</taxon>
        <taxon>Marinilabiliales</taxon>
        <taxon>Marinilabiliaceae</taxon>
        <taxon>Carboxylicivirga</taxon>
    </lineage>
</organism>
<dbReference type="Gene3D" id="3.40.50.720">
    <property type="entry name" value="NAD(P)-binding Rossmann-like Domain"/>
    <property type="match status" value="1"/>
</dbReference>
<dbReference type="NCBIfam" id="TIGR01470">
    <property type="entry name" value="cysG_Nterm"/>
    <property type="match status" value="1"/>
</dbReference>
<dbReference type="GO" id="GO:0019354">
    <property type="term" value="P:siroheme biosynthetic process"/>
    <property type="evidence" value="ECO:0007669"/>
    <property type="project" value="InterPro"/>
</dbReference>
<evidence type="ECO:0000313" key="7">
    <source>
        <dbReference type="EMBL" id="MBR8534231.1"/>
    </source>
</evidence>
<evidence type="ECO:0000256" key="3">
    <source>
        <dbReference type="ARBA" id="ARBA00023002"/>
    </source>
</evidence>
<dbReference type="EMBL" id="JAGTAR010000001">
    <property type="protein sequence ID" value="MBR8534231.1"/>
    <property type="molecule type" value="Genomic_DNA"/>
</dbReference>
<comment type="catalytic activity">
    <reaction evidence="6">
        <text>precorrin-2 + NAD(+) = sirohydrochlorin + NADH + 2 H(+)</text>
        <dbReference type="Rhea" id="RHEA:15613"/>
        <dbReference type="ChEBI" id="CHEBI:15378"/>
        <dbReference type="ChEBI" id="CHEBI:57540"/>
        <dbReference type="ChEBI" id="CHEBI:57945"/>
        <dbReference type="ChEBI" id="CHEBI:58351"/>
        <dbReference type="ChEBI" id="CHEBI:58827"/>
        <dbReference type="EC" id="1.3.1.76"/>
    </reaction>
</comment>
<keyword evidence="8" id="KW-1185">Reference proteome</keyword>
<accession>A0A941EYX7</accession>
<keyword evidence="3" id="KW-0560">Oxidoreductase</keyword>
<gene>
    <name evidence="7" type="ORF">KDU71_01550</name>
</gene>
<dbReference type="Proteomes" id="UP000679220">
    <property type="component" value="Unassembled WGS sequence"/>
</dbReference>
<dbReference type="AlphaFoldDB" id="A0A941EYX7"/>
<dbReference type="SUPFAM" id="SSF51735">
    <property type="entry name" value="NAD(P)-binding Rossmann-fold domains"/>
    <property type="match status" value="1"/>
</dbReference>